<name>Q22U90_TETTS</name>
<dbReference type="EMBL" id="GG662830">
    <property type="protein sequence ID" value="EAR88797.2"/>
    <property type="molecule type" value="Genomic_DNA"/>
</dbReference>
<dbReference type="PROSITE" id="PS50042">
    <property type="entry name" value="CNMP_BINDING_3"/>
    <property type="match status" value="2"/>
</dbReference>
<feature type="domain" description="Cyclic nucleotide-binding" evidence="2">
    <location>
        <begin position="134"/>
        <end position="276"/>
    </location>
</feature>
<sequence length="999" mass="116350">MTEIPKTTRIISQHQQNIPKQNAICSIQLLNDNEDQFKEDQNTQQQLTDNIYNFQSVSNAFIFQQNEKTEHLFDSIRQDSNSTNQSFKNLNETQRQIIIQTLLQSQKNPQESKVLLQIIQSLPAFRENKIQNEKLIDSFFFENIELISLSKGSCVFNFGDQSDGYYTLLEGFCYVTIPKEKIKKHLEKLNENKFKDENLRRAYKVLSQSDFQSIQEYFKFPALKHITNQVTIKILDAGSSFGEISMLFGKKRTASVICGSECKIMKISKKNFEKLVDKEEQITVLNQRLEFLSQISFLNDLPKIIILTLIQESEILNLQRGANIYKQGDKADSVYVIQEGTIQICKKIPNQVAEKERQKQQSSLYNQPDIKLKQQSQKDAQQISRSNTLNRYEKSSYQIQQTEMQPIVLLDKGQYFGEDQVFSPEQIRNSQAQVQSPQAVVIGIKMNILVPILIEYNCLDVLFKELDLKQQFNSRRQQLIQTQNQKQSQKKIKLQSNLDMIQQVQQSLMSNRDFFSRSINTINQQDSLQNIQQESQNFILSQKRILSPMTSPKSCRFDSQKTNLNFEMKLDKRFSQQNQNQSPKLQKKQIKQDKNDSHVKSGTTIQKINIERDIDQNQEIHLYNAKEQIDQQNNVSKYQTKKINKIDQVSSKNKSSSEMCLDGKKINDHFLFQIKSAQFGTQATNTTLNTIPSQNNINIALINSNPNNQNSLKQSHLVKTDFEIVQSREFDDMKSPKNNNIIQKIDFDFLKQQYMQLSTLTKLKQIKQEHIKRKDHFRQLQESSQKQTINIQQEQLDSQGSSPLPLPLNKQQLKKNQQIKPKLDLLNYLYERGIETERIVYKERRNPQTDRSPSDQNQIKLTLSKEQFFQKENAQNSLMSQLTSGLNKYIKTDQKITENNQQALKVIPAIYIEDSLNLKITNQQNCKTNTINSIENDKSSLNLTNRTLRSQNLQPLSKQNSSSINLHTLNLPKISFQQKPYIRMKQFSLHHINKTSEQN</sequence>
<dbReference type="Pfam" id="PF00027">
    <property type="entry name" value="cNMP_binding"/>
    <property type="match status" value="1"/>
</dbReference>
<dbReference type="eggNOG" id="KOG1113">
    <property type="taxonomic scope" value="Eukaryota"/>
</dbReference>
<dbReference type="OrthoDB" id="166212at2759"/>
<dbReference type="STRING" id="312017.Q22U90"/>
<feature type="domain" description="Cyclic nucleotide-binding" evidence="2">
    <location>
        <begin position="297"/>
        <end position="344"/>
    </location>
</feature>
<dbReference type="PROSITE" id="PS00889">
    <property type="entry name" value="CNMP_BINDING_2"/>
    <property type="match status" value="1"/>
</dbReference>
<feature type="region of interest" description="Disordered" evidence="1">
    <location>
        <begin position="779"/>
        <end position="804"/>
    </location>
</feature>
<dbReference type="Gene3D" id="2.60.120.10">
    <property type="entry name" value="Jelly Rolls"/>
    <property type="match status" value="2"/>
</dbReference>
<dbReference type="AlphaFoldDB" id="Q22U90"/>
<dbReference type="PANTHER" id="PTHR23011:SF28">
    <property type="entry name" value="CYCLIC NUCLEOTIDE-BINDING DOMAIN CONTAINING PROTEIN"/>
    <property type="match status" value="1"/>
</dbReference>
<feature type="compositionally biased region" description="Polar residues" evidence="1">
    <location>
        <begin position="780"/>
        <end position="802"/>
    </location>
</feature>
<dbReference type="HOGENOM" id="CLU_305567_0_0_1"/>
<evidence type="ECO:0000313" key="3">
    <source>
        <dbReference type="EMBL" id="EAR88797.2"/>
    </source>
</evidence>
<dbReference type="InterPro" id="IPR000595">
    <property type="entry name" value="cNMP-bd_dom"/>
</dbReference>
<reference evidence="4" key="1">
    <citation type="journal article" date="2006" name="PLoS Biol.">
        <title>Macronuclear genome sequence of the ciliate Tetrahymena thermophila, a model eukaryote.</title>
        <authorList>
            <person name="Eisen J.A."/>
            <person name="Coyne R.S."/>
            <person name="Wu M."/>
            <person name="Wu D."/>
            <person name="Thiagarajan M."/>
            <person name="Wortman J.R."/>
            <person name="Badger J.H."/>
            <person name="Ren Q."/>
            <person name="Amedeo P."/>
            <person name="Jones K.M."/>
            <person name="Tallon L.J."/>
            <person name="Delcher A.L."/>
            <person name="Salzberg S.L."/>
            <person name="Silva J.C."/>
            <person name="Haas B.J."/>
            <person name="Majoros W.H."/>
            <person name="Farzad M."/>
            <person name="Carlton J.M."/>
            <person name="Smith R.K. Jr."/>
            <person name="Garg J."/>
            <person name="Pearlman R.E."/>
            <person name="Karrer K.M."/>
            <person name="Sun L."/>
            <person name="Manning G."/>
            <person name="Elde N.C."/>
            <person name="Turkewitz A.P."/>
            <person name="Asai D.J."/>
            <person name="Wilkes D.E."/>
            <person name="Wang Y."/>
            <person name="Cai H."/>
            <person name="Collins K."/>
            <person name="Stewart B.A."/>
            <person name="Lee S.R."/>
            <person name="Wilamowska K."/>
            <person name="Weinberg Z."/>
            <person name="Ruzzo W.L."/>
            <person name="Wloga D."/>
            <person name="Gaertig J."/>
            <person name="Frankel J."/>
            <person name="Tsao C.-C."/>
            <person name="Gorovsky M.A."/>
            <person name="Keeling P.J."/>
            <person name="Waller R.F."/>
            <person name="Patron N.J."/>
            <person name="Cherry J.M."/>
            <person name="Stover N.A."/>
            <person name="Krieger C.J."/>
            <person name="del Toro C."/>
            <person name="Ryder H.F."/>
            <person name="Williamson S.C."/>
            <person name="Barbeau R.A."/>
            <person name="Hamilton E.P."/>
            <person name="Orias E."/>
        </authorList>
    </citation>
    <scope>NUCLEOTIDE SEQUENCE [LARGE SCALE GENOMIC DNA]</scope>
    <source>
        <strain evidence="4">SB210</strain>
    </source>
</reference>
<evidence type="ECO:0000256" key="1">
    <source>
        <dbReference type="SAM" id="MobiDB-lite"/>
    </source>
</evidence>
<accession>Q22U90</accession>
<dbReference type="CDD" id="cd00038">
    <property type="entry name" value="CAP_ED"/>
    <property type="match status" value="2"/>
</dbReference>
<dbReference type="InterPro" id="IPR014710">
    <property type="entry name" value="RmlC-like_jellyroll"/>
</dbReference>
<dbReference type="RefSeq" id="XP_001009042.2">
    <property type="nucleotide sequence ID" value="XM_001009042.2"/>
</dbReference>
<keyword evidence="4" id="KW-1185">Reference proteome</keyword>
<evidence type="ECO:0000313" key="4">
    <source>
        <dbReference type="Proteomes" id="UP000009168"/>
    </source>
</evidence>
<dbReference type="PANTHER" id="PTHR23011">
    <property type="entry name" value="CYCLIC NUCLEOTIDE-BINDING DOMAIN CONTAINING PROTEIN"/>
    <property type="match status" value="1"/>
</dbReference>
<organism evidence="3 4">
    <name type="scientific">Tetrahymena thermophila (strain SB210)</name>
    <dbReference type="NCBI Taxonomy" id="312017"/>
    <lineage>
        <taxon>Eukaryota</taxon>
        <taxon>Sar</taxon>
        <taxon>Alveolata</taxon>
        <taxon>Ciliophora</taxon>
        <taxon>Intramacronucleata</taxon>
        <taxon>Oligohymenophorea</taxon>
        <taxon>Hymenostomatida</taxon>
        <taxon>Tetrahymenina</taxon>
        <taxon>Tetrahymenidae</taxon>
        <taxon>Tetrahymena</taxon>
    </lineage>
</organism>
<gene>
    <name evidence="3" type="ORF">TTHERM_00261940</name>
</gene>
<dbReference type="KEGG" id="tet:TTHERM_00261940"/>
<feature type="region of interest" description="Disordered" evidence="1">
    <location>
        <begin position="574"/>
        <end position="604"/>
    </location>
</feature>
<dbReference type="GeneID" id="7846145"/>
<evidence type="ECO:0000259" key="2">
    <source>
        <dbReference type="PROSITE" id="PS50042"/>
    </source>
</evidence>
<dbReference type="InterPro" id="IPR018488">
    <property type="entry name" value="cNMP-bd_CS"/>
</dbReference>
<feature type="compositionally biased region" description="Basic and acidic residues" evidence="1">
    <location>
        <begin position="590"/>
        <end position="599"/>
    </location>
</feature>
<protein>
    <submittedName>
        <fullName evidence="3">Cyclic nucleotide-binding domain protein</fullName>
    </submittedName>
</protein>
<dbReference type="InParanoid" id="Q22U90"/>
<dbReference type="InterPro" id="IPR018490">
    <property type="entry name" value="cNMP-bd_dom_sf"/>
</dbReference>
<dbReference type="SUPFAM" id="SSF51206">
    <property type="entry name" value="cAMP-binding domain-like"/>
    <property type="match status" value="2"/>
</dbReference>
<dbReference type="Proteomes" id="UP000009168">
    <property type="component" value="Unassembled WGS sequence"/>
</dbReference>
<feature type="compositionally biased region" description="Polar residues" evidence="1">
    <location>
        <begin position="575"/>
        <end position="584"/>
    </location>
</feature>
<proteinExistence type="predicted"/>